<sequence length="356" mass="38415">MSTIGFPLRSAHATTRFRPLWIVPPVAAMLYPLPLIAFHRFIGMTEGPQAQGAVLPWLGATVSLLLAFAVPLIALISALWLAAIPNPTRAELYARRTAFLAVAAPPLFTFTGVVLYMVGKPSLDIWLLGVMWAGLTVLIATSDRTAPVIVPSAKYSAGTRVAHGIAAALILVTFMIGHIANHFVGLVGAEAHGVVMHVLRHIYRATLVEPLLLAAFAFQIMSGAVMSWRFTTRPTDRFRAFQIASGIYLMFFIISHTNAVLVLARGVEHIDPGWGFAIGAPTGLIHDPWNIRLLPLYSIAVFFLLSHLGSATRGVMLAHRQRKESGDMVMVVGTVLAACAATVITLAMCGLRVHFG</sequence>
<feature type="transmembrane region" description="Helical" evidence="1">
    <location>
        <begin position="243"/>
        <end position="264"/>
    </location>
</feature>
<proteinExistence type="predicted"/>
<feature type="transmembrane region" description="Helical" evidence="1">
    <location>
        <begin position="97"/>
        <end position="119"/>
    </location>
</feature>
<protein>
    <submittedName>
        <fullName evidence="2">Uncharacterized protein</fullName>
    </submittedName>
</protein>
<feature type="transmembrane region" description="Helical" evidence="1">
    <location>
        <begin position="328"/>
        <end position="353"/>
    </location>
</feature>
<evidence type="ECO:0000256" key="1">
    <source>
        <dbReference type="SAM" id="Phobius"/>
    </source>
</evidence>
<organism evidence="2 3">
    <name type="scientific">Pandoraea capi</name>
    <dbReference type="NCBI Taxonomy" id="2508286"/>
    <lineage>
        <taxon>Bacteria</taxon>
        <taxon>Pseudomonadati</taxon>
        <taxon>Pseudomonadota</taxon>
        <taxon>Betaproteobacteria</taxon>
        <taxon>Burkholderiales</taxon>
        <taxon>Burkholderiaceae</taxon>
        <taxon>Pandoraea</taxon>
    </lineage>
</organism>
<feature type="transmembrane region" description="Helical" evidence="1">
    <location>
        <begin position="20"/>
        <end position="42"/>
    </location>
</feature>
<dbReference type="EMBL" id="CABPRV010000014">
    <property type="protein sequence ID" value="VVE50322.1"/>
    <property type="molecule type" value="Genomic_DNA"/>
</dbReference>
<evidence type="ECO:0000313" key="3">
    <source>
        <dbReference type="Proteomes" id="UP000366065"/>
    </source>
</evidence>
<keyword evidence="3" id="KW-1185">Reference proteome</keyword>
<feature type="transmembrane region" description="Helical" evidence="1">
    <location>
        <begin position="296"/>
        <end position="316"/>
    </location>
</feature>
<accession>A0ABY6WB89</accession>
<feature type="transmembrane region" description="Helical" evidence="1">
    <location>
        <begin position="62"/>
        <end position="85"/>
    </location>
</feature>
<feature type="transmembrane region" description="Helical" evidence="1">
    <location>
        <begin position="161"/>
        <end position="180"/>
    </location>
</feature>
<keyword evidence="1" id="KW-0812">Transmembrane</keyword>
<keyword evidence="1" id="KW-0472">Membrane</keyword>
<gene>
    <name evidence="2" type="ORF">PCA20602_04659</name>
</gene>
<keyword evidence="1" id="KW-1133">Transmembrane helix</keyword>
<dbReference type="Proteomes" id="UP000366065">
    <property type="component" value="Unassembled WGS sequence"/>
</dbReference>
<comment type="caution">
    <text evidence="2">The sequence shown here is derived from an EMBL/GenBank/DDBJ whole genome shotgun (WGS) entry which is preliminary data.</text>
</comment>
<feature type="transmembrane region" description="Helical" evidence="1">
    <location>
        <begin position="211"/>
        <end position="231"/>
    </location>
</feature>
<reference evidence="2 3" key="1">
    <citation type="submission" date="2019-08" db="EMBL/GenBank/DDBJ databases">
        <authorList>
            <person name="Peeters C."/>
        </authorList>
    </citation>
    <scope>NUCLEOTIDE SEQUENCE [LARGE SCALE GENOMIC DNA]</scope>
    <source>
        <strain evidence="2 3">LMG 20602</strain>
    </source>
</reference>
<name>A0ABY6WB89_9BURK</name>
<feature type="transmembrane region" description="Helical" evidence="1">
    <location>
        <begin position="125"/>
        <end position="141"/>
    </location>
</feature>
<evidence type="ECO:0000313" key="2">
    <source>
        <dbReference type="EMBL" id="VVE50322.1"/>
    </source>
</evidence>